<comment type="similarity">
    <text evidence="2">Belongs to the GerABKC lipoprotein family.</text>
</comment>
<sequence>MRKLRRTLPVILLAALLAGCSPDIQEISDIALVMLTAIDYDAKKQEYVFTVNCLNASTNSSQNTRKLEWVASSTGKSIFEAARNLRSHAGKVLIWQHDKFFLVGESAARHSLYEVVDFLTRSRDIRLSSYLIIGEGSAADMMRSTSESGDLISNEIVGKIKNEQYWGKSMTLTIKDIANHYVNPYSGFATGKLSKSKTLDSGRDVLFLNGGSVIHRGKLAGWISGEDVLSLHILLKKKDWEHLQFPETVPFRTGKLSLQMEVDKRSIRMARTNGKPGFDIRIRLSGSIKNVDKQVNAADPAVLREMEETAGRYVEQQLRSSIRVFQRDLKIDLIGLADIARRYHPNAWEGMKDAWATDIYPAMPIRVRVDVAIPTIGMSEALGGGLR</sequence>
<organism evidence="10 11">
    <name type="scientific">Paenibacillus artemisiicola</name>
    <dbReference type="NCBI Taxonomy" id="1172618"/>
    <lineage>
        <taxon>Bacteria</taxon>
        <taxon>Bacillati</taxon>
        <taxon>Bacillota</taxon>
        <taxon>Bacilli</taxon>
        <taxon>Bacillales</taxon>
        <taxon>Paenibacillaceae</taxon>
        <taxon>Paenibacillus</taxon>
    </lineage>
</organism>
<evidence type="ECO:0000313" key="10">
    <source>
        <dbReference type="EMBL" id="MBO7742990.1"/>
    </source>
</evidence>
<evidence type="ECO:0000256" key="2">
    <source>
        <dbReference type="ARBA" id="ARBA00007886"/>
    </source>
</evidence>
<evidence type="ECO:0000256" key="3">
    <source>
        <dbReference type="ARBA" id="ARBA00022544"/>
    </source>
</evidence>
<keyword evidence="5" id="KW-0472">Membrane</keyword>
<dbReference type="InterPro" id="IPR057336">
    <property type="entry name" value="GerAC_N"/>
</dbReference>
<dbReference type="PROSITE" id="PS51257">
    <property type="entry name" value="PROKAR_LIPOPROTEIN"/>
    <property type="match status" value="1"/>
</dbReference>
<evidence type="ECO:0000259" key="9">
    <source>
        <dbReference type="Pfam" id="PF25198"/>
    </source>
</evidence>
<dbReference type="NCBIfam" id="TIGR02887">
    <property type="entry name" value="spore_ger_x_C"/>
    <property type="match status" value="1"/>
</dbReference>
<dbReference type="Proteomes" id="UP000670947">
    <property type="component" value="Unassembled WGS sequence"/>
</dbReference>
<keyword evidence="6" id="KW-0564">Palmitate</keyword>
<dbReference type="Gene3D" id="3.30.300.210">
    <property type="entry name" value="Nutrient germinant receptor protein C, domain 3"/>
    <property type="match status" value="1"/>
</dbReference>
<dbReference type="RefSeq" id="WP_208845938.1">
    <property type="nucleotide sequence ID" value="NZ_JAGGDJ010000001.1"/>
</dbReference>
<evidence type="ECO:0000256" key="4">
    <source>
        <dbReference type="ARBA" id="ARBA00022729"/>
    </source>
</evidence>
<accession>A0ABS3W4B1</accession>
<keyword evidence="3" id="KW-0309">Germination</keyword>
<dbReference type="InterPro" id="IPR008844">
    <property type="entry name" value="Spore_GerAC-like"/>
</dbReference>
<evidence type="ECO:0000256" key="5">
    <source>
        <dbReference type="ARBA" id="ARBA00023136"/>
    </source>
</evidence>
<keyword evidence="7" id="KW-0449">Lipoprotein</keyword>
<feature type="domain" description="Spore germination GerAC-like C-terminal" evidence="8">
    <location>
        <begin position="209"/>
        <end position="377"/>
    </location>
</feature>
<feature type="domain" description="Spore germination protein N-terminal" evidence="9">
    <location>
        <begin position="23"/>
        <end position="186"/>
    </location>
</feature>
<dbReference type="Pfam" id="PF05504">
    <property type="entry name" value="Spore_GerAC"/>
    <property type="match status" value="1"/>
</dbReference>
<dbReference type="PANTHER" id="PTHR35789:SF1">
    <property type="entry name" value="SPORE GERMINATION PROTEIN B3"/>
    <property type="match status" value="1"/>
</dbReference>
<keyword evidence="11" id="KW-1185">Reference proteome</keyword>
<evidence type="ECO:0000259" key="8">
    <source>
        <dbReference type="Pfam" id="PF05504"/>
    </source>
</evidence>
<dbReference type="PANTHER" id="PTHR35789">
    <property type="entry name" value="SPORE GERMINATION PROTEIN B3"/>
    <property type="match status" value="1"/>
</dbReference>
<dbReference type="EMBL" id="JAGGDJ010000001">
    <property type="protein sequence ID" value="MBO7742990.1"/>
    <property type="molecule type" value="Genomic_DNA"/>
</dbReference>
<protein>
    <submittedName>
        <fullName evidence="10">Ger(X)C family spore germination protein</fullName>
    </submittedName>
</protein>
<gene>
    <name evidence="10" type="ORF">I8J29_02195</name>
</gene>
<keyword evidence="4" id="KW-0732">Signal</keyword>
<evidence type="ECO:0000256" key="1">
    <source>
        <dbReference type="ARBA" id="ARBA00004635"/>
    </source>
</evidence>
<evidence type="ECO:0000256" key="6">
    <source>
        <dbReference type="ARBA" id="ARBA00023139"/>
    </source>
</evidence>
<name>A0ABS3W4B1_9BACL</name>
<dbReference type="InterPro" id="IPR046953">
    <property type="entry name" value="Spore_GerAC-like_C"/>
</dbReference>
<evidence type="ECO:0000256" key="7">
    <source>
        <dbReference type="ARBA" id="ARBA00023288"/>
    </source>
</evidence>
<reference evidence="10 11" key="1">
    <citation type="submission" date="2021-03" db="EMBL/GenBank/DDBJ databases">
        <title>Paenibacillus artemisicola MWE-103 whole genome sequence.</title>
        <authorList>
            <person name="Ham Y.J."/>
        </authorList>
    </citation>
    <scope>NUCLEOTIDE SEQUENCE [LARGE SCALE GENOMIC DNA]</scope>
    <source>
        <strain evidence="10 11">MWE-103</strain>
    </source>
</reference>
<dbReference type="Pfam" id="PF25198">
    <property type="entry name" value="Spore_GerAC_N"/>
    <property type="match status" value="1"/>
</dbReference>
<proteinExistence type="inferred from homology"/>
<comment type="subcellular location">
    <subcellularLocation>
        <location evidence="1">Membrane</location>
        <topology evidence="1">Lipid-anchor</topology>
    </subcellularLocation>
</comment>
<evidence type="ECO:0000313" key="11">
    <source>
        <dbReference type="Proteomes" id="UP000670947"/>
    </source>
</evidence>
<dbReference type="InterPro" id="IPR038501">
    <property type="entry name" value="Spore_GerAC_C_sf"/>
</dbReference>
<comment type="caution">
    <text evidence="10">The sequence shown here is derived from an EMBL/GenBank/DDBJ whole genome shotgun (WGS) entry which is preliminary data.</text>
</comment>